<proteinExistence type="predicted"/>
<reference evidence="3" key="1">
    <citation type="journal article" date="2018" name="DNA Res.">
        <title>Multiple hybrid de novo genome assembly of finger millet, an orphan allotetraploid crop.</title>
        <authorList>
            <person name="Hatakeyama M."/>
            <person name="Aluri S."/>
            <person name="Balachadran M.T."/>
            <person name="Sivarajan S.R."/>
            <person name="Patrignani A."/>
            <person name="Gruter S."/>
            <person name="Poveda L."/>
            <person name="Shimizu-Inatsugi R."/>
            <person name="Baeten J."/>
            <person name="Francoijs K.J."/>
            <person name="Nataraja K.N."/>
            <person name="Reddy Y.A.N."/>
            <person name="Phadnis S."/>
            <person name="Ravikumar R.L."/>
            <person name="Schlapbach R."/>
            <person name="Sreeman S.M."/>
            <person name="Shimizu K.K."/>
        </authorList>
    </citation>
    <scope>NUCLEOTIDE SEQUENCE</scope>
</reference>
<feature type="active site" evidence="1">
    <location>
        <position position="179"/>
    </location>
</feature>
<evidence type="ECO:0000313" key="4">
    <source>
        <dbReference type="Proteomes" id="UP001054889"/>
    </source>
</evidence>
<dbReference type="Gene3D" id="3.40.50.1820">
    <property type="entry name" value="alpha/beta hydrolase"/>
    <property type="match status" value="1"/>
</dbReference>
<gene>
    <name evidence="3" type="primary">gb24712</name>
    <name evidence="3" type="ORF">PR202_gb24712</name>
</gene>
<name>A0AAV5FLT1_ELECO</name>
<dbReference type="InterPro" id="IPR033140">
    <property type="entry name" value="Lipase_GDXG_put_SER_AS"/>
</dbReference>
<dbReference type="Proteomes" id="UP001054889">
    <property type="component" value="Unassembled WGS sequence"/>
</dbReference>
<sequence length="391" mass="42451">MTMAADTSSRATNKKKVDAEEVADDMHPFLRRYKDGRVERLVRSVFVLASEAPGATGAATRDVIIDPVNGVFARLFLPVVAVAAATGRRGRLPVVVYFHGGAFCTGSAFSDPYHHYAATLAVHAAAVIVSVDYRLAPEHPIPAAYDDAWAALRWVVASFSDPWLAFHADPARLFLAGDSAGANIAHNVAARLADGHAGVEGLILLQPFFWGPDRHDGPLFAPEWMDTLWPFLTAGAAGNDDRRINPPPEDVTSLPCRRVLVAVAGKDVVCDRGCRFAAWLRRGRREVTLVESEGEDHGFHLYRPARATAVALMDRVVHFINGKEKKKTTPSQVAGAETECSREREDASTAVMANDGPEDEIRGRARSAAEVQIKGPFSPVVEKRAMAKSRL</sequence>
<protein>
    <recommendedName>
        <fullName evidence="2">Alpha/beta hydrolase fold-3 domain-containing protein</fullName>
    </recommendedName>
</protein>
<reference evidence="3" key="2">
    <citation type="submission" date="2021-12" db="EMBL/GenBank/DDBJ databases">
        <title>Resequencing data analysis of finger millet.</title>
        <authorList>
            <person name="Hatakeyama M."/>
            <person name="Aluri S."/>
            <person name="Balachadran M.T."/>
            <person name="Sivarajan S.R."/>
            <person name="Poveda L."/>
            <person name="Shimizu-Inatsugi R."/>
            <person name="Schlapbach R."/>
            <person name="Sreeman S.M."/>
            <person name="Shimizu K.K."/>
        </authorList>
    </citation>
    <scope>NUCLEOTIDE SEQUENCE</scope>
</reference>
<dbReference type="GO" id="GO:0016787">
    <property type="term" value="F:hydrolase activity"/>
    <property type="evidence" value="ECO:0007669"/>
    <property type="project" value="InterPro"/>
</dbReference>
<organism evidence="3 4">
    <name type="scientific">Eleusine coracana subsp. coracana</name>
    <dbReference type="NCBI Taxonomy" id="191504"/>
    <lineage>
        <taxon>Eukaryota</taxon>
        <taxon>Viridiplantae</taxon>
        <taxon>Streptophyta</taxon>
        <taxon>Embryophyta</taxon>
        <taxon>Tracheophyta</taxon>
        <taxon>Spermatophyta</taxon>
        <taxon>Magnoliopsida</taxon>
        <taxon>Liliopsida</taxon>
        <taxon>Poales</taxon>
        <taxon>Poaceae</taxon>
        <taxon>PACMAD clade</taxon>
        <taxon>Chloridoideae</taxon>
        <taxon>Cynodonteae</taxon>
        <taxon>Eleusininae</taxon>
        <taxon>Eleusine</taxon>
    </lineage>
</organism>
<dbReference type="Pfam" id="PF07859">
    <property type="entry name" value="Abhydrolase_3"/>
    <property type="match status" value="1"/>
</dbReference>
<dbReference type="PANTHER" id="PTHR23024:SF563">
    <property type="entry name" value="OS09G0435700 PROTEIN"/>
    <property type="match status" value="1"/>
</dbReference>
<dbReference type="PROSITE" id="PS01174">
    <property type="entry name" value="LIPASE_GDXG_SER"/>
    <property type="match status" value="1"/>
</dbReference>
<dbReference type="InterPro" id="IPR029058">
    <property type="entry name" value="AB_hydrolase_fold"/>
</dbReference>
<dbReference type="PANTHER" id="PTHR23024">
    <property type="entry name" value="ARYLACETAMIDE DEACETYLASE"/>
    <property type="match status" value="1"/>
</dbReference>
<dbReference type="EMBL" id="BQKI01000088">
    <property type="protein sequence ID" value="GJN35897.1"/>
    <property type="molecule type" value="Genomic_DNA"/>
</dbReference>
<dbReference type="InterPro" id="IPR013094">
    <property type="entry name" value="AB_hydrolase_3"/>
</dbReference>
<comment type="caution">
    <text evidence="3">The sequence shown here is derived from an EMBL/GenBank/DDBJ whole genome shotgun (WGS) entry which is preliminary data.</text>
</comment>
<dbReference type="AlphaFoldDB" id="A0AAV5FLT1"/>
<evidence type="ECO:0000313" key="3">
    <source>
        <dbReference type="EMBL" id="GJN35897.1"/>
    </source>
</evidence>
<evidence type="ECO:0000259" key="2">
    <source>
        <dbReference type="Pfam" id="PF07859"/>
    </source>
</evidence>
<evidence type="ECO:0000256" key="1">
    <source>
        <dbReference type="PROSITE-ProRule" id="PRU10038"/>
    </source>
</evidence>
<dbReference type="InterPro" id="IPR050466">
    <property type="entry name" value="Carboxylest/Gibb_receptor"/>
</dbReference>
<feature type="domain" description="Alpha/beta hydrolase fold-3" evidence="2">
    <location>
        <begin position="95"/>
        <end position="300"/>
    </location>
</feature>
<keyword evidence="4" id="KW-1185">Reference proteome</keyword>
<accession>A0AAV5FLT1</accession>
<dbReference type="SUPFAM" id="SSF53474">
    <property type="entry name" value="alpha/beta-Hydrolases"/>
    <property type="match status" value="1"/>
</dbReference>